<organism evidence="3 4">
    <name type="scientific">Subtercola boreus</name>
    <dbReference type="NCBI Taxonomy" id="120213"/>
    <lineage>
        <taxon>Bacteria</taxon>
        <taxon>Bacillati</taxon>
        <taxon>Actinomycetota</taxon>
        <taxon>Actinomycetes</taxon>
        <taxon>Micrococcales</taxon>
        <taxon>Microbacteriaceae</taxon>
        <taxon>Subtercola</taxon>
    </lineage>
</organism>
<evidence type="ECO:0000313" key="3">
    <source>
        <dbReference type="EMBL" id="RFA13659.1"/>
    </source>
</evidence>
<proteinExistence type="predicted"/>
<feature type="region of interest" description="Disordered" evidence="1">
    <location>
        <begin position="105"/>
        <end position="127"/>
    </location>
</feature>
<dbReference type="RefSeq" id="WP_116412220.1">
    <property type="nucleotide sequence ID" value="NZ_NBXB01000034.1"/>
</dbReference>
<evidence type="ECO:0000256" key="1">
    <source>
        <dbReference type="SAM" id="MobiDB-lite"/>
    </source>
</evidence>
<dbReference type="Gene3D" id="2.60.120.10">
    <property type="entry name" value="Jelly Rolls"/>
    <property type="match status" value="1"/>
</dbReference>
<accession>A0A3E0VVZ7</accession>
<dbReference type="InterPro" id="IPR013096">
    <property type="entry name" value="Cupin_2"/>
</dbReference>
<dbReference type="OrthoDB" id="122936at2"/>
<protein>
    <recommendedName>
        <fullName evidence="2">Cupin type-2 domain-containing protein</fullName>
    </recommendedName>
</protein>
<dbReference type="InterPro" id="IPR014710">
    <property type="entry name" value="RmlC-like_jellyroll"/>
</dbReference>
<dbReference type="InterPro" id="IPR011051">
    <property type="entry name" value="RmlC_Cupin_sf"/>
</dbReference>
<gene>
    <name evidence="3" type="ORF">B7R22_13485</name>
</gene>
<sequence length="127" mass="13915">MNQNPVERTTLASLDLGDAARFSTVDVRRITIAPNIHPGTHWHNGPVFGVVESGSVHFRVGDQNEVILRPGDTFFEPGNATITRFDATHEGVTFLAWFPHPTGTDPELTMGEFPPRDNTTPAAPRAQ</sequence>
<dbReference type="Proteomes" id="UP000256541">
    <property type="component" value="Unassembled WGS sequence"/>
</dbReference>
<comment type="caution">
    <text evidence="3">The sequence shown here is derived from an EMBL/GenBank/DDBJ whole genome shotgun (WGS) entry which is preliminary data.</text>
</comment>
<evidence type="ECO:0000313" key="4">
    <source>
        <dbReference type="Proteomes" id="UP000256541"/>
    </source>
</evidence>
<dbReference type="Pfam" id="PF07883">
    <property type="entry name" value="Cupin_2"/>
    <property type="match status" value="1"/>
</dbReference>
<reference evidence="3 4" key="1">
    <citation type="submission" date="2017-04" db="EMBL/GenBank/DDBJ databases">
        <title>Comparative genome analysis of Subtercola boreus.</title>
        <authorList>
            <person name="Cho Y.-J."/>
            <person name="Cho A."/>
            <person name="Kim O.-S."/>
            <person name="Lee J.-I."/>
        </authorList>
    </citation>
    <scope>NUCLEOTIDE SEQUENCE [LARGE SCALE GENOMIC DNA]</scope>
    <source>
        <strain evidence="3 4">P27479</strain>
    </source>
</reference>
<feature type="domain" description="Cupin type-2" evidence="2">
    <location>
        <begin position="30"/>
        <end position="80"/>
    </location>
</feature>
<dbReference type="SUPFAM" id="SSF51182">
    <property type="entry name" value="RmlC-like cupins"/>
    <property type="match status" value="1"/>
</dbReference>
<dbReference type="EMBL" id="NBXB01000034">
    <property type="protein sequence ID" value="RFA13659.1"/>
    <property type="molecule type" value="Genomic_DNA"/>
</dbReference>
<dbReference type="AlphaFoldDB" id="A0A3E0VVZ7"/>
<evidence type="ECO:0000259" key="2">
    <source>
        <dbReference type="Pfam" id="PF07883"/>
    </source>
</evidence>
<name>A0A3E0VVZ7_9MICO</name>